<evidence type="ECO:0000313" key="3">
    <source>
        <dbReference type="RefSeq" id="XP_034281333.1"/>
    </source>
</evidence>
<dbReference type="KEGG" id="pgut:117670368"/>
<dbReference type="InParanoid" id="A0A6P9CAS4"/>
<dbReference type="Proteomes" id="UP001652622">
    <property type="component" value="Unplaced"/>
</dbReference>
<keyword evidence="2" id="KW-1185">Reference proteome</keyword>
<sequence>MRAELRRCSSVSAALASPKAMGRPPSAWRLSPAAPLAFLTLLLLCSQPPAVTPGPPRGRTGIPGPPIVLVPGDLGNQLEAKLDKPSVVHYLCSKKTDSYFTLWLNLELLLPVIIDCWIDNIRLVYNRTSGATAPPDGVNIKVPGFGKTFALEFLDPSKRSVGTYFYTLVQKLVDLGYERDESIRGAPYDWRKAPNENGEYFEALQKLIEIMYEEYGEPVVLIAHSMGNMYSLYFLSRQPQEWKDKYIRDFVSLGAPWGGVAKAFRVLASGDNNRIPVISSFKIRDQQRSAVSTNWLLPYNYTWSPGKIFVSTPSANYTIRDFQKFYTDIGFEDGWLMRKATEALIYSMNPPGVRTHCLYGTGVNTPDSFFYDSLPDKEPKIFYGNGDGTVNLESALQCQKWIGQQEQKVMLYELPGSEHIEMLYNNLTISYVKKVLFGS</sequence>
<dbReference type="InterPro" id="IPR029058">
    <property type="entry name" value="AB_hydrolase_fold"/>
</dbReference>
<dbReference type="FunFam" id="3.40.50.1820:FF:000183">
    <property type="entry name" value="Phosphatidylcholine-sterol acyltransferase"/>
    <property type="match status" value="1"/>
</dbReference>
<dbReference type="OMA" id="QMTPPGV"/>
<accession>A0A6P9CAS4</accession>
<protein>
    <submittedName>
        <fullName evidence="3">Phospholipase A2 group XV</fullName>
    </submittedName>
</protein>
<dbReference type="PANTHER" id="PTHR11440">
    <property type="entry name" value="LECITHIN-CHOLESTEROL ACYLTRANSFERASE-RELATED"/>
    <property type="match status" value="1"/>
</dbReference>
<dbReference type="GO" id="GO:0006629">
    <property type="term" value="P:lipid metabolic process"/>
    <property type="evidence" value="ECO:0007669"/>
    <property type="project" value="InterPro"/>
</dbReference>
<organism evidence="2 3">
    <name type="scientific">Pantherophis guttatus</name>
    <name type="common">Corn snake</name>
    <name type="synonym">Elaphe guttata</name>
    <dbReference type="NCBI Taxonomy" id="94885"/>
    <lineage>
        <taxon>Eukaryota</taxon>
        <taxon>Metazoa</taxon>
        <taxon>Chordata</taxon>
        <taxon>Craniata</taxon>
        <taxon>Vertebrata</taxon>
        <taxon>Euteleostomi</taxon>
        <taxon>Lepidosauria</taxon>
        <taxon>Squamata</taxon>
        <taxon>Bifurcata</taxon>
        <taxon>Unidentata</taxon>
        <taxon>Episquamata</taxon>
        <taxon>Toxicofera</taxon>
        <taxon>Serpentes</taxon>
        <taxon>Colubroidea</taxon>
        <taxon>Colubridae</taxon>
        <taxon>Colubrinae</taxon>
        <taxon>Pantherophis</taxon>
    </lineage>
</organism>
<gene>
    <name evidence="3" type="primary">PLA2G15</name>
</gene>
<dbReference type="InterPro" id="IPR003386">
    <property type="entry name" value="LACT/PDAT_acylTrfase"/>
</dbReference>
<dbReference type="Pfam" id="PF02450">
    <property type="entry name" value="LCAT"/>
    <property type="match status" value="1"/>
</dbReference>
<name>A0A6P9CAS4_PANGU</name>
<dbReference type="GO" id="GO:0008374">
    <property type="term" value="F:O-acyltransferase activity"/>
    <property type="evidence" value="ECO:0007669"/>
    <property type="project" value="InterPro"/>
</dbReference>
<dbReference type="RefSeq" id="XP_034281333.1">
    <property type="nucleotide sequence ID" value="XM_034425442.2"/>
</dbReference>
<evidence type="ECO:0000313" key="2">
    <source>
        <dbReference type="Proteomes" id="UP001652622"/>
    </source>
</evidence>
<dbReference type="SUPFAM" id="SSF53474">
    <property type="entry name" value="alpha/beta-Hydrolases"/>
    <property type="match status" value="1"/>
</dbReference>
<proteinExistence type="inferred from homology"/>
<dbReference type="CTD" id="23659"/>
<dbReference type="Gene3D" id="3.40.50.1820">
    <property type="entry name" value="alpha/beta hydrolase"/>
    <property type="match status" value="1"/>
</dbReference>
<dbReference type="AlphaFoldDB" id="A0A6P9CAS4"/>
<comment type="similarity">
    <text evidence="1">Belongs to the AB hydrolase superfamily. Lipase family.</text>
</comment>
<dbReference type="GeneID" id="117670368"/>
<evidence type="ECO:0000256" key="1">
    <source>
        <dbReference type="ARBA" id="ARBA00010701"/>
    </source>
</evidence>
<reference evidence="3" key="1">
    <citation type="submission" date="2025-08" db="UniProtKB">
        <authorList>
            <consortium name="RefSeq"/>
        </authorList>
    </citation>
    <scope>IDENTIFICATION</scope>
    <source>
        <tissue evidence="3">Blood</tissue>
    </source>
</reference>
<dbReference type="OrthoDB" id="190846at2759"/>